<evidence type="ECO:0000313" key="1">
    <source>
        <dbReference type="EMBL" id="JAE25125.1"/>
    </source>
</evidence>
<proteinExistence type="predicted"/>
<reference evidence="1" key="1">
    <citation type="submission" date="2014-09" db="EMBL/GenBank/DDBJ databases">
        <authorList>
            <person name="Magalhaes I.L.F."/>
            <person name="Oliveira U."/>
            <person name="Santos F.R."/>
            <person name="Vidigal T.H.D.A."/>
            <person name="Brescovit A.D."/>
            <person name="Santos A.J."/>
        </authorList>
    </citation>
    <scope>NUCLEOTIDE SEQUENCE</scope>
    <source>
        <tissue evidence="1">Shoot tissue taken approximately 20 cm above the soil surface</tissue>
    </source>
</reference>
<sequence>MAATFDLAGWWMCSRTSLRSPRRLRLRAALRLDLPSLKSFPTAT</sequence>
<name>A0A0A9GJ61_ARUDO</name>
<organism evidence="1">
    <name type="scientific">Arundo donax</name>
    <name type="common">Giant reed</name>
    <name type="synonym">Donax arundinaceus</name>
    <dbReference type="NCBI Taxonomy" id="35708"/>
    <lineage>
        <taxon>Eukaryota</taxon>
        <taxon>Viridiplantae</taxon>
        <taxon>Streptophyta</taxon>
        <taxon>Embryophyta</taxon>
        <taxon>Tracheophyta</taxon>
        <taxon>Spermatophyta</taxon>
        <taxon>Magnoliopsida</taxon>
        <taxon>Liliopsida</taxon>
        <taxon>Poales</taxon>
        <taxon>Poaceae</taxon>
        <taxon>PACMAD clade</taxon>
        <taxon>Arundinoideae</taxon>
        <taxon>Arundineae</taxon>
        <taxon>Arundo</taxon>
    </lineage>
</organism>
<accession>A0A0A9GJ61</accession>
<protein>
    <submittedName>
        <fullName evidence="1">Uncharacterized protein</fullName>
    </submittedName>
</protein>
<reference evidence="1" key="2">
    <citation type="journal article" date="2015" name="Data Brief">
        <title>Shoot transcriptome of the giant reed, Arundo donax.</title>
        <authorList>
            <person name="Barrero R.A."/>
            <person name="Guerrero F.D."/>
            <person name="Moolhuijzen P."/>
            <person name="Goolsby J.A."/>
            <person name="Tidwell J."/>
            <person name="Bellgard S.E."/>
            <person name="Bellgard M.I."/>
        </authorList>
    </citation>
    <scope>NUCLEOTIDE SEQUENCE</scope>
    <source>
        <tissue evidence="1">Shoot tissue taken approximately 20 cm above the soil surface</tissue>
    </source>
</reference>
<dbReference type="EMBL" id="GBRH01172771">
    <property type="protein sequence ID" value="JAE25125.1"/>
    <property type="molecule type" value="Transcribed_RNA"/>
</dbReference>
<dbReference type="AlphaFoldDB" id="A0A0A9GJ61"/>